<reference evidence="1 2" key="1">
    <citation type="submission" date="2020-01" db="EMBL/GenBank/DDBJ databases">
        <title>Sphingomonas sp. strain CSW-10.</title>
        <authorList>
            <person name="Chen W.-M."/>
        </authorList>
    </citation>
    <scope>NUCLEOTIDE SEQUENCE [LARGE SCALE GENOMIC DNA]</scope>
    <source>
        <strain evidence="1 2">CSW-10</strain>
    </source>
</reference>
<dbReference type="KEGG" id="slan:GV829_08435"/>
<name>A0A6M4AVZ7_9SPHN</name>
<proteinExistence type="predicted"/>
<gene>
    <name evidence="1" type="ORF">GV829_08435</name>
</gene>
<dbReference type="AlphaFoldDB" id="A0A6M4AVZ7"/>
<protein>
    <submittedName>
        <fullName evidence="1">Uncharacterized protein</fullName>
    </submittedName>
</protein>
<accession>A0A6M4AVZ7</accession>
<dbReference type="Proteomes" id="UP000503018">
    <property type="component" value="Chromosome"/>
</dbReference>
<sequence length="62" mass="6566">MVRRRIMIAVAALVAVACVAGPSGRIAVQTHDMTDPSPHRIEATLGIGKAVLSLLVTWSSRN</sequence>
<dbReference type="PROSITE" id="PS51257">
    <property type="entry name" value="PROKAR_LIPOPROTEIN"/>
    <property type="match status" value="1"/>
</dbReference>
<organism evidence="1 2">
    <name type="scientific">Sphingomonas lacunae</name>
    <dbReference type="NCBI Taxonomy" id="2698828"/>
    <lineage>
        <taxon>Bacteria</taxon>
        <taxon>Pseudomonadati</taxon>
        <taxon>Pseudomonadota</taxon>
        <taxon>Alphaproteobacteria</taxon>
        <taxon>Sphingomonadales</taxon>
        <taxon>Sphingomonadaceae</taxon>
        <taxon>Sphingomonas</taxon>
    </lineage>
</organism>
<keyword evidence="2" id="KW-1185">Reference proteome</keyword>
<evidence type="ECO:0000313" key="1">
    <source>
        <dbReference type="EMBL" id="QJQ32472.1"/>
    </source>
</evidence>
<dbReference type="RefSeq" id="WP_169945767.1">
    <property type="nucleotide sequence ID" value="NZ_CP053015.1"/>
</dbReference>
<dbReference type="EMBL" id="CP053015">
    <property type="protein sequence ID" value="QJQ32472.1"/>
    <property type="molecule type" value="Genomic_DNA"/>
</dbReference>
<evidence type="ECO:0000313" key="2">
    <source>
        <dbReference type="Proteomes" id="UP000503018"/>
    </source>
</evidence>